<dbReference type="OrthoDB" id="3800936at2759"/>
<dbReference type="InterPro" id="IPR035979">
    <property type="entry name" value="RBD_domain_sf"/>
</dbReference>
<evidence type="ECO:0000313" key="5">
    <source>
        <dbReference type="Proteomes" id="UP000001070"/>
    </source>
</evidence>
<dbReference type="InterPro" id="IPR012677">
    <property type="entry name" value="Nucleotide-bd_a/b_plait_sf"/>
</dbReference>
<accession>B4J213</accession>
<organism evidence="5">
    <name type="scientific">Drosophila grimshawi</name>
    <name type="common">Hawaiian fruit fly</name>
    <name type="synonym">Idiomyia grimshawi</name>
    <dbReference type="NCBI Taxonomy" id="7222"/>
    <lineage>
        <taxon>Eukaryota</taxon>
        <taxon>Metazoa</taxon>
        <taxon>Ecdysozoa</taxon>
        <taxon>Arthropoda</taxon>
        <taxon>Hexapoda</taxon>
        <taxon>Insecta</taxon>
        <taxon>Pterygota</taxon>
        <taxon>Neoptera</taxon>
        <taxon>Endopterygota</taxon>
        <taxon>Diptera</taxon>
        <taxon>Brachycera</taxon>
        <taxon>Muscomorpha</taxon>
        <taxon>Ephydroidea</taxon>
        <taxon>Drosophilidae</taxon>
        <taxon>Drosophila</taxon>
        <taxon>Hawaiian Drosophila</taxon>
    </lineage>
</organism>
<dbReference type="KEGG" id="dgr:6557198"/>
<dbReference type="Gene3D" id="3.30.70.330">
    <property type="match status" value="1"/>
</dbReference>
<dbReference type="SUPFAM" id="SSF54928">
    <property type="entry name" value="RNA-binding domain, RBD"/>
    <property type="match status" value="1"/>
</dbReference>
<dbReference type="Proteomes" id="UP000001070">
    <property type="component" value="Unassembled WGS sequence"/>
</dbReference>
<gene>
    <name evidence="4" type="primary">Dgri\GH15979</name>
    <name evidence="4" type="ORF">Dgri_GH15979</name>
</gene>
<proteinExistence type="predicted"/>
<dbReference type="GO" id="GO:0017148">
    <property type="term" value="P:negative regulation of translation"/>
    <property type="evidence" value="ECO:0007669"/>
    <property type="project" value="EnsemblMetazoa"/>
</dbReference>
<reference evidence="4 5" key="1">
    <citation type="journal article" date="2007" name="Nature">
        <title>Evolution of genes and genomes on the Drosophila phylogeny.</title>
        <authorList>
            <consortium name="Drosophila 12 Genomes Consortium"/>
            <person name="Clark A.G."/>
            <person name="Eisen M.B."/>
            <person name="Smith D.R."/>
            <person name="Bergman C.M."/>
            <person name="Oliver B."/>
            <person name="Markow T.A."/>
            <person name="Kaufman T.C."/>
            <person name="Kellis M."/>
            <person name="Gelbart W."/>
            <person name="Iyer V.N."/>
            <person name="Pollard D.A."/>
            <person name="Sackton T.B."/>
            <person name="Larracuente A.M."/>
            <person name="Singh N.D."/>
            <person name="Abad J.P."/>
            <person name="Abt D.N."/>
            <person name="Adryan B."/>
            <person name="Aguade M."/>
            <person name="Akashi H."/>
            <person name="Anderson W.W."/>
            <person name="Aquadro C.F."/>
            <person name="Ardell D.H."/>
            <person name="Arguello R."/>
            <person name="Artieri C.G."/>
            <person name="Barbash D.A."/>
            <person name="Barker D."/>
            <person name="Barsanti P."/>
            <person name="Batterham P."/>
            <person name="Batzoglou S."/>
            <person name="Begun D."/>
            <person name="Bhutkar A."/>
            <person name="Blanco E."/>
            <person name="Bosak S.A."/>
            <person name="Bradley R.K."/>
            <person name="Brand A.D."/>
            <person name="Brent M.R."/>
            <person name="Brooks A.N."/>
            <person name="Brown R.H."/>
            <person name="Butlin R.K."/>
            <person name="Caggese C."/>
            <person name="Calvi B.R."/>
            <person name="Bernardo de Carvalho A."/>
            <person name="Caspi A."/>
            <person name="Castrezana S."/>
            <person name="Celniker S.E."/>
            <person name="Chang J.L."/>
            <person name="Chapple C."/>
            <person name="Chatterji S."/>
            <person name="Chinwalla A."/>
            <person name="Civetta A."/>
            <person name="Clifton S.W."/>
            <person name="Comeron J.M."/>
            <person name="Costello J.C."/>
            <person name="Coyne J.A."/>
            <person name="Daub J."/>
            <person name="David R.G."/>
            <person name="Delcher A.L."/>
            <person name="Delehaunty K."/>
            <person name="Do C.B."/>
            <person name="Ebling H."/>
            <person name="Edwards K."/>
            <person name="Eickbush T."/>
            <person name="Evans J.D."/>
            <person name="Filipski A."/>
            <person name="Findeiss S."/>
            <person name="Freyhult E."/>
            <person name="Fulton L."/>
            <person name="Fulton R."/>
            <person name="Garcia A.C."/>
            <person name="Gardiner A."/>
            <person name="Garfield D.A."/>
            <person name="Garvin B.E."/>
            <person name="Gibson G."/>
            <person name="Gilbert D."/>
            <person name="Gnerre S."/>
            <person name="Godfrey J."/>
            <person name="Good R."/>
            <person name="Gotea V."/>
            <person name="Gravely B."/>
            <person name="Greenberg A.J."/>
            <person name="Griffiths-Jones S."/>
            <person name="Gross S."/>
            <person name="Guigo R."/>
            <person name="Gustafson E.A."/>
            <person name="Haerty W."/>
            <person name="Hahn M.W."/>
            <person name="Halligan D.L."/>
            <person name="Halpern A.L."/>
            <person name="Halter G.M."/>
            <person name="Han M.V."/>
            <person name="Heger A."/>
            <person name="Hillier L."/>
            <person name="Hinrichs A.S."/>
            <person name="Holmes I."/>
            <person name="Hoskins R.A."/>
            <person name="Hubisz M.J."/>
            <person name="Hultmark D."/>
            <person name="Huntley M.A."/>
            <person name="Jaffe D.B."/>
            <person name="Jagadeeshan S."/>
            <person name="Jeck W.R."/>
            <person name="Johnson J."/>
            <person name="Jones C.D."/>
            <person name="Jordan W.C."/>
            <person name="Karpen G.H."/>
            <person name="Kataoka E."/>
            <person name="Keightley P.D."/>
            <person name="Kheradpour P."/>
            <person name="Kirkness E.F."/>
            <person name="Koerich L.B."/>
            <person name="Kristiansen K."/>
            <person name="Kudrna D."/>
            <person name="Kulathinal R.J."/>
            <person name="Kumar S."/>
            <person name="Kwok R."/>
            <person name="Lander E."/>
            <person name="Langley C.H."/>
            <person name="Lapoint R."/>
            <person name="Lazzaro B.P."/>
            <person name="Lee S.J."/>
            <person name="Levesque L."/>
            <person name="Li R."/>
            <person name="Lin C.F."/>
            <person name="Lin M.F."/>
            <person name="Lindblad-Toh K."/>
            <person name="Llopart A."/>
            <person name="Long M."/>
            <person name="Low L."/>
            <person name="Lozovsky E."/>
            <person name="Lu J."/>
            <person name="Luo M."/>
            <person name="Machado C.A."/>
            <person name="Makalowski W."/>
            <person name="Marzo M."/>
            <person name="Matsuda M."/>
            <person name="Matzkin L."/>
            <person name="McAllister B."/>
            <person name="McBride C.S."/>
            <person name="McKernan B."/>
            <person name="McKernan K."/>
            <person name="Mendez-Lago M."/>
            <person name="Minx P."/>
            <person name="Mollenhauer M.U."/>
            <person name="Montooth K."/>
            <person name="Mount S.M."/>
            <person name="Mu X."/>
            <person name="Myers E."/>
            <person name="Negre B."/>
            <person name="Newfeld S."/>
            <person name="Nielsen R."/>
            <person name="Noor M.A."/>
            <person name="O'Grady P."/>
            <person name="Pachter L."/>
            <person name="Papaceit M."/>
            <person name="Parisi M.J."/>
            <person name="Parisi M."/>
            <person name="Parts L."/>
            <person name="Pedersen J.S."/>
            <person name="Pesole G."/>
            <person name="Phillippy A.M."/>
            <person name="Ponting C.P."/>
            <person name="Pop M."/>
            <person name="Porcelli D."/>
            <person name="Powell J.R."/>
            <person name="Prohaska S."/>
            <person name="Pruitt K."/>
            <person name="Puig M."/>
            <person name="Quesneville H."/>
            <person name="Ram K.R."/>
            <person name="Rand D."/>
            <person name="Rasmussen M.D."/>
            <person name="Reed L.K."/>
            <person name="Reenan R."/>
            <person name="Reily A."/>
            <person name="Remington K.A."/>
            <person name="Rieger T.T."/>
            <person name="Ritchie M.G."/>
            <person name="Robin C."/>
            <person name="Rogers Y.H."/>
            <person name="Rohde C."/>
            <person name="Rozas J."/>
            <person name="Rubenfield M.J."/>
            <person name="Ruiz A."/>
            <person name="Russo S."/>
            <person name="Salzberg S.L."/>
            <person name="Sanchez-Gracia A."/>
            <person name="Saranga D.J."/>
            <person name="Sato H."/>
            <person name="Schaeffer S.W."/>
            <person name="Schatz M.C."/>
            <person name="Schlenke T."/>
            <person name="Schwartz R."/>
            <person name="Segarra C."/>
            <person name="Singh R.S."/>
            <person name="Sirot L."/>
            <person name="Sirota M."/>
            <person name="Sisneros N.B."/>
            <person name="Smith C.D."/>
            <person name="Smith T.F."/>
            <person name="Spieth J."/>
            <person name="Stage D.E."/>
            <person name="Stark A."/>
            <person name="Stephan W."/>
            <person name="Strausberg R.L."/>
            <person name="Strempel S."/>
            <person name="Sturgill D."/>
            <person name="Sutton G."/>
            <person name="Sutton G.G."/>
            <person name="Tao W."/>
            <person name="Teichmann S."/>
            <person name="Tobari Y.N."/>
            <person name="Tomimura Y."/>
            <person name="Tsolas J.M."/>
            <person name="Valente V.L."/>
            <person name="Venter E."/>
            <person name="Venter J.C."/>
            <person name="Vicario S."/>
            <person name="Vieira F.G."/>
            <person name="Vilella A.J."/>
            <person name="Villasante A."/>
            <person name="Walenz B."/>
            <person name="Wang J."/>
            <person name="Wasserman M."/>
            <person name="Watts T."/>
            <person name="Wilson D."/>
            <person name="Wilson R.K."/>
            <person name="Wing R.A."/>
            <person name="Wolfner M.F."/>
            <person name="Wong A."/>
            <person name="Wong G.K."/>
            <person name="Wu C.I."/>
            <person name="Wu G."/>
            <person name="Yamamoto D."/>
            <person name="Yang H.P."/>
            <person name="Yang S.P."/>
            <person name="Yorke J.A."/>
            <person name="Yoshida K."/>
            <person name="Zdobnov E."/>
            <person name="Zhang P."/>
            <person name="Zhang Y."/>
            <person name="Zimin A.V."/>
            <person name="Baldwin J."/>
            <person name="Abdouelleil A."/>
            <person name="Abdulkadir J."/>
            <person name="Abebe A."/>
            <person name="Abera B."/>
            <person name="Abreu J."/>
            <person name="Acer S.C."/>
            <person name="Aftuck L."/>
            <person name="Alexander A."/>
            <person name="An P."/>
            <person name="Anderson E."/>
            <person name="Anderson S."/>
            <person name="Arachi H."/>
            <person name="Azer M."/>
            <person name="Bachantsang P."/>
            <person name="Barry A."/>
            <person name="Bayul T."/>
            <person name="Berlin A."/>
            <person name="Bessette D."/>
            <person name="Bloom T."/>
            <person name="Blye J."/>
            <person name="Boguslavskiy L."/>
            <person name="Bonnet C."/>
            <person name="Boukhgalter B."/>
            <person name="Bourzgui I."/>
            <person name="Brown A."/>
            <person name="Cahill P."/>
            <person name="Channer S."/>
            <person name="Cheshatsang Y."/>
            <person name="Chuda L."/>
            <person name="Citroen M."/>
            <person name="Collymore A."/>
            <person name="Cooke P."/>
            <person name="Costello M."/>
            <person name="D'Aco K."/>
            <person name="Daza R."/>
            <person name="De Haan G."/>
            <person name="DeGray S."/>
            <person name="DeMaso C."/>
            <person name="Dhargay N."/>
            <person name="Dooley K."/>
            <person name="Dooley E."/>
            <person name="Doricent M."/>
            <person name="Dorje P."/>
            <person name="Dorjee K."/>
            <person name="Dupes A."/>
            <person name="Elong R."/>
            <person name="Falk J."/>
            <person name="Farina A."/>
            <person name="Faro S."/>
            <person name="Ferguson D."/>
            <person name="Fisher S."/>
            <person name="Foley C.D."/>
            <person name="Franke A."/>
            <person name="Friedrich D."/>
            <person name="Gadbois L."/>
            <person name="Gearin G."/>
            <person name="Gearin C.R."/>
            <person name="Giannoukos G."/>
            <person name="Goode T."/>
            <person name="Graham J."/>
            <person name="Grandbois E."/>
            <person name="Grewal S."/>
            <person name="Gyaltsen K."/>
            <person name="Hafez N."/>
            <person name="Hagos B."/>
            <person name="Hall J."/>
            <person name="Henson C."/>
            <person name="Hollinger A."/>
            <person name="Honan T."/>
            <person name="Huard M.D."/>
            <person name="Hughes L."/>
            <person name="Hurhula B."/>
            <person name="Husby M.E."/>
            <person name="Kamat A."/>
            <person name="Kanga B."/>
            <person name="Kashin S."/>
            <person name="Khazanovich D."/>
            <person name="Kisner P."/>
            <person name="Lance K."/>
            <person name="Lara M."/>
            <person name="Lee W."/>
            <person name="Lennon N."/>
            <person name="Letendre F."/>
            <person name="LeVine R."/>
            <person name="Lipovsky A."/>
            <person name="Liu X."/>
            <person name="Liu J."/>
            <person name="Liu S."/>
            <person name="Lokyitsang T."/>
            <person name="Lokyitsang Y."/>
            <person name="Lubonja R."/>
            <person name="Lui A."/>
            <person name="MacDonald P."/>
            <person name="Magnisalis V."/>
            <person name="Maru K."/>
            <person name="Matthews C."/>
            <person name="McCusker W."/>
            <person name="McDonough S."/>
            <person name="Mehta T."/>
            <person name="Meldrim J."/>
            <person name="Meneus L."/>
            <person name="Mihai O."/>
            <person name="Mihalev A."/>
            <person name="Mihova T."/>
            <person name="Mittelman R."/>
            <person name="Mlenga V."/>
            <person name="Montmayeur A."/>
            <person name="Mulrain L."/>
            <person name="Navidi A."/>
            <person name="Naylor J."/>
            <person name="Negash T."/>
            <person name="Nguyen T."/>
            <person name="Nguyen N."/>
            <person name="Nicol R."/>
            <person name="Norbu C."/>
            <person name="Norbu N."/>
            <person name="Novod N."/>
            <person name="O'Neill B."/>
            <person name="Osman S."/>
            <person name="Markiewicz E."/>
            <person name="Oyono O.L."/>
            <person name="Patti C."/>
            <person name="Phunkhang P."/>
            <person name="Pierre F."/>
            <person name="Priest M."/>
            <person name="Raghuraman S."/>
            <person name="Rege F."/>
            <person name="Reyes R."/>
            <person name="Rise C."/>
            <person name="Rogov P."/>
            <person name="Ross K."/>
            <person name="Ryan E."/>
            <person name="Settipalli S."/>
            <person name="Shea T."/>
            <person name="Sherpa N."/>
            <person name="Shi L."/>
            <person name="Shih D."/>
            <person name="Sparrow T."/>
            <person name="Spaulding J."/>
            <person name="Stalker J."/>
            <person name="Stange-Thomann N."/>
            <person name="Stavropoulos S."/>
            <person name="Stone C."/>
            <person name="Strader C."/>
            <person name="Tesfaye S."/>
            <person name="Thomson T."/>
            <person name="Thoulutsang Y."/>
            <person name="Thoulutsang D."/>
            <person name="Topham K."/>
            <person name="Topping I."/>
            <person name="Tsamla T."/>
            <person name="Vassiliev H."/>
            <person name="Vo A."/>
            <person name="Wangchuk T."/>
            <person name="Wangdi T."/>
            <person name="Weiand M."/>
            <person name="Wilkinson J."/>
            <person name="Wilson A."/>
            <person name="Yadav S."/>
            <person name="Young G."/>
            <person name="Yu Q."/>
            <person name="Zembek L."/>
            <person name="Zhong D."/>
            <person name="Zimmer A."/>
            <person name="Zwirko Z."/>
            <person name="Jaffe D.B."/>
            <person name="Alvarez P."/>
            <person name="Brockman W."/>
            <person name="Butler J."/>
            <person name="Chin C."/>
            <person name="Gnerre S."/>
            <person name="Grabherr M."/>
            <person name="Kleber M."/>
            <person name="Mauceli E."/>
            <person name="MacCallum I."/>
        </authorList>
    </citation>
    <scope>NUCLEOTIDE SEQUENCE [LARGE SCALE GENOMIC DNA]</scope>
    <source>
        <strain evidence="5">Tucson 15287-2541.00</strain>
    </source>
</reference>
<feature type="domain" description="RRM" evidence="3">
    <location>
        <begin position="39"/>
        <end position="117"/>
    </location>
</feature>
<evidence type="ECO:0000256" key="1">
    <source>
        <dbReference type="ARBA" id="ARBA00022884"/>
    </source>
</evidence>
<keyword evidence="1 2" id="KW-0694">RNA-binding</keyword>
<dbReference type="HOGENOM" id="CLU_078619_0_0_1"/>
<dbReference type="STRING" id="7222.B4J213"/>
<dbReference type="InterPro" id="IPR000504">
    <property type="entry name" value="RRM_dom"/>
</dbReference>
<dbReference type="SMART" id="SM00360">
    <property type="entry name" value="RRM"/>
    <property type="match status" value="1"/>
</dbReference>
<evidence type="ECO:0000313" key="4">
    <source>
        <dbReference type="EMBL" id="EDV95938.1"/>
    </source>
</evidence>
<sequence>MEPHWTNNYCKHHVNGTLYVITCLPMTAVQLMALESGAGEIFLTRIKKQTTPEDIMRVAIQLDDVYMLRFKIDFSFRSRGYAYLQYVNVDTMERALAVLQSLFRQAKLKIQVRQSNNLKSLFLKDVNHLNPLQVYEELRLIWRYDKLYVLEYKPLQYAYIIEYRNNYEATIAFNVLKSQMGIFGNNLFVIWVNKDEHSPVSHPVPNCCAVLLRYQLNWMNIIQPYYPCFMF</sequence>
<dbReference type="eggNOG" id="KOG0117">
    <property type="taxonomic scope" value="Eukaryota"/>
</dbReference>
<dbReference type="PROSITE" id="PS50102">
    <property type="entry name" value="RRM"/>
    <property type="match status" value="1"/>
</dbReference>
<protein>
    <submittedName>
        <fullName evidence="4">GH15979</fullName>
    </submittedName>
</protein>
<dbReference type="OMA" id="LRPWQVY"/>
<dbReference type="InParanoid" id="B4J213"/>
<dbReference type="AlphaFoldDB" id="B4J213"/>
<dbReference type="SMR" id="B4J213"/>
<evidence type="ECO:0000256" key="2">
    <source>
        <dbReference type="PROSITE-ProRule" id="PRU00176"/>
    </source>
</evidence>
<dbReference type="GO" id="GO:0003723">
    <property type="term" value="F:RNA binding"/>
    <property type="evidence" value="ECO:0007669"/>
    <property type="project" value="UniProtKB-UniRule"/>
</dbReference>
<dbReference type="GO" id="GO:0098730">
    <property type="term" value="P:male germline stem cell symmetric division"/>
    <property type="evidence" value="ECO:0007669"/>
    <property type="project" value="EnsemblMetazoa"/>
</dbReference>
<dbReference type="PhylomeDB" id="B4J213"/>
<evidence type="ECO:0000259" key="3">
    <source>
        <dbReference type="PROSITE" id="PS50102"/>
    </source>
</evidence>
<name>B4J213_DROGR</name>
<dbReference type="EMBL" id="CH916366">
    <property type="protein sequence ID" value="EDV95938.1"/>
    <property type="molecule type" value="Genomic_DNA"/>
</dbReference>
<keyword evidence="5" id="KW-1185">Reference proteome</keyword>
<dbReference type="GO" id="GO:0005737">
    <property type="term" value="C:cytoplasm"/>
    <property type="evidence" value="ECO:0007669"/>
    <property type="project" value="EnsemblMetazoa"/>
</dbReference>